<dbReference type="SUPFAM" id="SSF53335">
    <property type="entry name" value="S-adenosyl-L-methionine-dependent methyltransferases"/>
    <property type="match status" value="1"/>
</dbReference>
<keyword evidence="2" id="KW-0489">Methyltransferase</keyword>
<evidence type="ECO:0000313" key="3">
    <source>
        <dbReference type="Proteomes" id="UP000243359"/>
    </source>
</evidence>
<dbReference type="STRING" id="1392877.SAMN05216221_2119"/>
<evidence type="ECO:0000313" key="2">
    <source>
        <dbReference type="EMBL" id="SDS57541.1"/>
    </source>
</evidence>
<dbReference type="GO" id="GO:0032259">
    <property type="term" value="P:methylation"/>
    <property type="evidence" value="ECO:0007669"/>
    <property type="project" value="UniProtKB-KW"/>
</dbReference>
<keyword evidence="3" id="KW-1185">Reference proteome</keyword>
<dbReference type="AlphaFoldDB" id="A0A1H1TBU8"/>
<dbReference type="InterPro" id="IPR016584">
    <property type="entry name" value="MeTrfase_VrtF"/>
</dbReference>
<protein>
    <submittedName>
        <fullName evidence="2">Methyltransferase domain-containing protein</fullName>
    </submittedName>
</protein>
<organism evidence="2 3">
    <name type="scientific">Pseudomonas oryzae</name>
    <dbReference type="NCBI Taxonomy" id="1392877"/>
    <lineage>
        <taxon>Bacteria</taxon>
        <taxon>Pseudomonadati</taxon>
        <taxon>Pseudomonadota</taxon>
        <taxon>Gammaproteobacteria</taxon>
        <taxon>Pseudomonadales</taxon>
        <taxon>Pseudomonadaceae</taxon>
        <taxon>Pseudomonas</taxon>
    </lineage>
</organism>
<dbReference type="PIRSF" id="PIRSF011491">
    <property type="entry name" value="Mtase_YbcY_prd"/>
    <property type="match status" value="1"/>
</dbReference>
<feature type="domain" description="Methyltransferase type 12" evidence="1">
    <location>
        <begin position="56"/>
        <end position="154"/>
    </location>
</feature>
<dbReference type="OrthoDB" id="507855at2"/>
<sequence length="219" mass="24343">MSPNHEQVRAGQAVYSRRTLPLYDFVVLGVSNRFVWKCPTPRLVTHYDRHVSANHLDVGVGTGYFLDRCRFPLARPRVALMDLNPASLDHAARRIARYRPDTWRCNVLEPIDLPAASFDSIGINYLLHCLPGSIADKAVVFDHLKPLLKPGACLFGATLLHGGVPRSAAARGLMALYNRKGIFANRADDLDGLRQALERRFSDVRLEVVGCAALFVARV</sequence>
<accession>A0A1H1TBU8</accession>
<reference evidence="3" key="1">
    <citation type="submission" date="2016-10" db="EMBL/GenBank/DDBJ databases">
        <authorList>
            <person name="Varghese N."/>
            <person name="Submissions S."/>
        </authorList>
    </citation>
    <scope>NUCLEOTIDE SEQUENCE [LARGE SCALE GENOMIC DNA]</scope>
    <source>
        <strain evidence="3">KCTC 32247</strain>
    </source>
</reference>
<dbReference type="Pfam" id="PF08242">
    <property type="entry name" value="Methyltransf_12"/>
    <property type="match status" value="1"/>
</dbReference>
<keyword evidence="2" id="KW-0808">Transferase</keyword>
<dbReference type="RefSeq" id="WP_090348915.1">
    <property type="nucleotide sequence ID" value="NZ_LT629751.1"/>
</dbReference>
<dbReference type="EMBL" id="LT629751">
    <property type="protein sequence ID" value="SDS57541.1"/>
    <property type="molecule type" value="Genomic_DNA"/>
</dbReference>
<dbReference type="CDD" id="cd02440">
    <property type="entry name" value="AdoMet_MTases"/>
    <property type="match status" value="1"/>
</dbReference>
<dbReference type="GO" id="GO:0008168">
    <property type="term" value="F:methyltransferase activity"/>
    <property type="evidence" value="ECO:0007669"/>
    <property type="project" value="UniProtKB-KW"/>
</dbReference>
<dbReference type="InterPro" id="IPR029063">
    <property type="entry name" value="SAM-dependent_MTases_sf"/>
</dbReference>
<name>A0A1H1TBU8_9PSED</name>
<evidence type="ECO:0000259" key="1">
    <source>
        <dbReference type="Pfam" id="PF08242"/>
    </source>
</evidence>
<proteinExistence type="predicted"/>
<dbReference type="Proteomes" id="UP000243359">
    <property type="component" value="Chromosome I"/>
</dbReference>
<gene>
    <name evidence="2" type="ORF">SAMN05216221_2119</name>
</gene>
<dbReference type="Gene3D" id="3.40.50.150">
    <property type="entry name" value="Vaccinia Virus protein VP39"/>
    <property type="match status" value="1"/>
</dbReference>
<dbReference type="InterPro" id="IPR013217">
    <property type="entry name" value="Methyltransf_12"/>
</dbReference>